<dbReference type="Gene3D" id="2.130.10.10">
    <property type="entry name" value="YVTN repeat-like/Quinoprotein amine dehydrogenase"/>
    <property type="match status" value="2"/>
</dbReference>
<dbReference type="InterPro" id="IPR015943">
    <property type="entry name" value="WD40/YVTN_repeat-like_dom_sf"/>
</dbReference>
<dbReference type="Proteomes" id="UP000176339">
    <property type="component" value="Unassembled WGS sequence"/>
</dbReference>
<dbReference type="InterPro" id="IPR054817">
    <property type="entry name" value="Glycosyl_F510_1955-like"/>
</dbReference>
<evidence type="ECO:0000313" key="1">
    <source>
        <dbReference type="EMBL" id="OGE84561.1"/>
    </source>
</evidence>
<evidence type="ECO:0008006" key="3">
    <source>
        <dbReference type="Google" id="ProtNLM"/>
    </source>
</evidence>
<sequence length="301" mass="32647">MAKNNKYIWIVVCALALLGVLFLIPGQNEAKNTAQNSLLSVASISHGHGLAVDVEDPSKLYIATHYGLLVLVDDKDLYQVGKSRDDYMGFSPHPTHSKIFFSSGHPSGGGNIGFQKSEDGGYTWGKVSNGVNGPVDFHAMAISPADPNLIYGFYRGALQRSLDQGKTWEIVNSNIQVISLTVDSKDSNIVYATTPNGIMISRNKGINWTSLSTELEGGHVSVIAVHSADSKILLTFSEKLNGLGKSIDGGETWKKIDEDFGGVVIYYVAFGKTDPNTVYALTQENKIFKSINAGDTWIKIK</sequence>
<dbReference type="PANTHER" id="PTHR43739">
    <property type="entry name" value="XYLOGLUCANASE (EUROFUNG)"/>
    <property type="match status" value="1"/>
</dbReference>
<organism evidence="1 2">
    <name type="scientific">Candidatus Doudnabacteria bacterium RIFCSPHIGHO2_01_FULL_49_9</name>
    <dbReference type="NCBI Taxonomy" id="1817827"/>
    <lineage>
        <taxon>Bacteria</taxon>
        <taxon>Candidatus Doudnaibacteriota</taxon>
    </lineage>
</organism>
<dbReference type="CDD" id="cd15482">
    <property type="entry name" value="Sialidase_non-viral"/>
    <property type="match status" value="1"/>
</dbReference>
<dbReference type="GO" id="GO:0010411">
    <property type="term" value="P:xyloglucan metabolic process"/>
    <property type="evidence" value="ECO:0007669"/>
    <property type="project" value="TreeGrafter"/>
</dbReference>
<accession>A0A1F5P3T8</accession>
<evidence type="ECO:0000313" key="2">
    <source>
        <dbReference type="Proteomes" id="UP000176339"/>
    </source>
</evidence>
<dbReference type="EMBL" id="MFEN01000005">
    <property type="protein sequence ID" value="OGE84561.1"/>
    <property type="molecule type" value="Genomic_DNA"/>
</dbReference>
<dbReference type="SUPFAM" id="SSF110296">
    <property type="entry name" value="Oligoxyloglucan reducing end-specific cellobiohydrolase"/>
    <property type="match status" value="1"/>
</dbReference>
<name>A0A1F5P3T8_9BACT</name>
<gene>
    <name evidence="1" type="ORF">A2846_02365</name>
</gene>
<dbReference type="InterPro" id="IPR052025">
    <property type="entry name" value="Xyloglucanase_GH74"/>
</dbReference>
<proteinExistence type="predicted"/>
<dbReference type="AlphaFoldDB" id="A0A1F5P3T8"/>
<dbReference type="NCBIfam" id="NF045728">
    <property type="entry name" value="glycosyl_F510_1955"/>
    <property type="match status" value="1"/>
</dbReference>
<protein>
    <recommendedName>
        <fullName evidence="3">Sortilin N-terminal domain-containing protein</fullName>
    </recommendedName>
</protein>
<dbReference type="PANTHER" id="PTHR43739:SF5">
    <property type="entry name" value="EXO-ALPHA-SIALIDASE"/>
    <property type="match status" value="1"/>
</dbReference>
<reference evidence="1 2" key="1">
    <citation type="journal article" date="2016" name="Nat. Commun.">
        <title>Thousands of microbial genomes shed light on interconnected biogeochemical processes in an aquifer system.</title>
        <authorList>
            <person name="Anantharaman K."/>
            <person name="Brown C.T."/>
            <person name="Hug L.A."/>
            <person name="Sharon I."/>
            <person name="Castelle C.J."/>
            <person name="Probst A.J."/>
            <person name="Thomas B.C."/>
            <person name="Singh A."/>
            <person name="Wilkins M.J."/>
            <person name="Karaoz U."/>
            <person name="Brodie E.L."/>
            <person name="Williams K.H."/>
            <person name="Hubbard S.S."/>
            <person name="Banfield J.F."/>
        </authorList>
    </citation>
    <scope>NUCLEOTIDE SEQUENCE [LARGE SCALE GENOMIC DNA]</scope>
</reference>
<comment type="caution">
    <text evidence="1">The sequence shown here is derived from an EMBL/GenBank/DDBJ whole genome shotgun (WGS) entry which is preliminary data.</text>
</comment>